<dbReference type="AlphaFoldDB" id="A0A7Y7M7U5"/>
<feature type="region of interest" description="Disordered" evidence="1">
    <location>
        <begin position="49"/>
        <end position="68"/>
    </location>
</feature>
<protein>
    <submittedName>
        <fullName evidence="3">Uncharacterized protein</fullName>
    </submittedName>
</protein>
<dbReference type="EMBL" id="JABXXP010000957">
    <property type="protein sequence ID" value="NVN13477.1"/>
    <property type="molecule type" value="Genomic_DNA"/>
</dbReference>
<keyword evidence="2" id="KW-0732">Signal</keyword>
<sequence length="81" mass="8286">MTRTLFGTALLLSVSSFTLSHAYAQAAQPVVQAAQPSVQTAQPGAQAVQPVVRSAQPGGQPAARPMTVGGYANRVPARVVT</sequence>
<gene>
    <name evidence="3" type="ORF">HUK84_20450</name>
</gene>
<evidence type="ECO:0000313" key="3">
    <source>
        <dbReference type="EMBL" id="NVN13477.1"/>
    </source>
</evidence>
<feature type="chain" id="PRO_5030597645" evidence="2">
    <location>
        <begin position="27"/>
        <end position="81"/>
    </location>
</feature>
<dbReference type="Proteomes" id="UP000534870">
    <property type="component" value="Unassembled WGS sequence"/>
</dbReference>
<comment type="caution">
    <text evidence="3">The sequence shown here is derived from an EMBL/GenBank/DDBJ whole genome shotgun (WGS) entry which is preliminary data.</text>
</comment>
<feature type="non-terminal residue" evidence="3">
    <location>
        <position position="81"/>
    </location>
</feature>
<evidence type="ECO:0000313" key="4">
    <source>
        <dbReference type="Proteomes" id="UP000534870"/>
    </source>
</evidence>
<organism evidence="3 4">
    <name type="scientific">Nguyenibacter vanlangensis</name>
    <dbReference type="NCBI Taxonomy" id="1216886"/>
    <lineage>
        <taxon>Bacteria</taxon>
        <taxon>Pseudomonadati</taxon>
        <taxon>Pseudomonadota</taxon>
        <taxon>Alphaproteobacteria</taxon>
        <taxon>Acetobacterales</taxon>
        <taxon>Acetobacteraceae</taxon>
        <taxon>Nguyenibacter</taxon>
    </lineage>
</organism>
<evidence type="ECO:0000256" key="2">
    <source>
        <dbReference type="SAM" id="SignalP"/>
    </source>
</evidence>
<evidence type="ECO:0000256" key="1">
    <source>
        <dbReference type="SAM" id="MobiDB-lite"/>
    </source>
</evidence>
<feature type="signal peptide" evidence="2">
    <location>
        <begin position="1"/>
        <end position="26"/>
    </location>
</feature>
<reference evidence="3 4" key="1">
    <citation type="submission" date="2020-06" db="EMBL/GenBank/DDBJ databases">
        <title>Description of novel acetic acid bacteria.</title>
        <authorList>
            <person name="Sombolestani A."/>
        </authorList>
    </citation>
    <scope>NUCLEOTIDE SEQUENCE [LARGE SCALE GENOMIC DNA]</scope>
    <source>
        <strain evidence="3 4">LMG 31431</strain>
    </source>
</reference>
<proteinExistence type="predicted"/>
<accession>A0A7Y7M7U5</accession>
<name>A0A7Y7M7U5_9PROT</name>